<dbReference type="InterPro" id="IPR051608">
    <property type="entry name" value="RQC_Subunit_NEMF"/>
</dbReference>
<proteinExistence type="inferred from homology"/>
<keyword evidence="5" id="KW-1185">Reference proteome</keyword>
<dbReference type="PANTHER" id="PTHR15239">
    <property type="entry name" value="NUCLEAR EXPORT MEDIATOR FACTOR NEMF"/>
    <property type="match status" value="1"/>
</dbReference>
<keyword evidence="1" id="KW-0699">rRNA-binding</keyword>
<keyword evidence="1" id="KW-0175">Coiled coil</keyword>
<dbReference type="GO" id="GO:0000049">
    <property type="term" value="F:tRNA binding"/>
    <property type="evidence" value="ECO:0007669"/>
    <property type="project" value="UniProtKB-UniRule"/>
</dbReference>
<dbReference type="HAMAP" id="MF_00844_A">
    <property type="entry name" value="RqcH_A"/>
    <property type="match status" value="1"/>
</dbReference>
<evidence type="ECO:0000259" key="3">
    <source>
        <dbReference type="Pfam" id="PF05670"/>
    </source>
</evidence>
<dbReference type="InterPro" id="IPR008532">
    <property type="entry name" value="NFACT_RNA-bd"/>
</dbReference>
<evidence type="ECO:0000256" key="1">
    <source>
        <dbReference type="HAMAP-Rule" id="MF_00844"/>
    </source>
</evidence>
<dbReference type="NCBIfam" id="NF041120">
    <property type="entry name" value="RqcH_arch"/>
    <property type="match status" value="1"/>
</dbReference>
<keyword evidence="1" id="KW-0648">Protein biosynthesis</keyword>
<comment type="function">
    <text evidence="1">Probably part of the ribosome quality control system (RQC). May mediate the addition of alanine residues (Ala tailing) to incompletely synthesized nascent chains from stalled ribosomes, leading to their degradation.</text>
</comment>
<evidence type="ECO:0000313" key="5">
    <source>
        <dbReference type="Proteomes" id="UP001596333"/>
    </source>
</evidence>
<feature type="coiled-coil region" evidence="1">
    <location>
        <begin position="325"/>
        <end position="359"/>
    </location>
</feature>
<gene>
    <name evidence="1 4" type="primary">rqcH</name>
    <name evidence="4" type="ORF">ACFQEY_16005</name>
</gene>
<keyword evidence="1" id="KW-0694">RNA-binding</keyword>
<dbReference type="Gene3D" id="2.30.310.10">
    <property type="entry name" value="ibrinogen binding protein from staphylococcus aureus domain"/>
    <property type="match status" value="1"/>
</dbReference>
<feature type="region of interest" description="Disordered" evidence="2">
    <location>
        <begin position="474"/>
        <end position="525"/>
    </location>
</feature>
<sequence length="748" mass="81984">MDQKRELSSIDLGALVTELNRYAGAKVDKAYLYDDDLLRLKLRDFDRGRVELMIEVGDIKRAHIADPEHVADAPGRPPNFAKMLRNRLSGADFAGVEQYEFDRILTFEFEREDENTTLVAELFGQGNVAALDETGEVVGSLSTVRLKSRTVAPGSQYEYPASRLNPLDVSLGGFERHMRESDSDVVRTLATQLNLGGLYAEEVCTRAGVEKETPIEEATGDQLRALHEALERIGDRLRSGDVDPRVYEEELNDGSNAESDEDRGPRVVDVTPFPLSEHEGLPSVGFDSFNAAVDEYFYRLEHEDAGEGEAPPDADSSRPDFEEEIAKQERIIEQQEGAIEGFEEQAERERERAELLYANYDLVDEVLSTVQEARENDVPWEEISATLDAGAERGIPAAEAVVSVDGGEGTVTIELDDEAGDDEGDGDEGGDDGNAIRIDLDASAGVEVNADQLYQEAKRVEGKKEGAMQAIESTREDLEAVTERKAEWEAAQAADDGDGGGGGGDGGGGDGEDGDEEYETDWLSRSSIPIRSPDDWFERFRWFHTSTGYLVIGGRNADQNEELVKKYMGKHDRFFHTQAHGGPVTLLKAAGPSESADPVDFSEETLREAAQFAVSYSSDWKDGRGAGDAYMVDPDQVSKTPESGEYIEKGSFVIRGDRTYFEDVPCRVAVGVQCEPVTRAIGGPPSAIVDRAATSVTLEPGMYAQNDAAMMVYRELKGRFADQSFVRKVASADQLQEFLPPGGSDIVE</sequence>
<dbReference type="GO" id="GO:0019843">
    <property type="term" value="F:rRNA binding"/>
    <property type="evidence" value="ECO:0007669"/>
    <property type="project" value="UniProtKB-UniRule"/>
</dbReference>
<dbReference type="RefSeq" id="WP_379770499.1">
    <property type="nucleotide sequence ID" value="NZ_JBHSXI010000023.1"/>
</dbReference>
<feature type="compositionally biased region" description="Basic and acidic residues" evidence="2">
    <location>
        <begin position="474"/>
        <end position="488"/>
    </location>
</feature>
<comment type="similarity">
    <text evidence="1">Belongs to the NEMF family.</text>
</comment>
<dbReference type="Proteomes" id="UP001596333">
    <property type="component" value="Unassembled WGS sequence"/>
</dbReference>
<feature type="compositionally biased region" description="Gly residues" evidence="2">
    <location>
        <begin position="499"/>
        <end position="509"/>
    </location>
</feature>
<protein>
    <recommendedName>
        <fullName evidence="1">Archaeal Rqc2 homolog aRqcH</fullName>
        <shortName evidence="1">aRqcH</shortName>
    </recommendedName>
</protein>
<evidence type="ECO:0000256" key="2">
    <source>
        <dbReference type="SAM" id="MobiDB-lite"/>
    </source>
</evidence>
<feature type="region of interest" description="Disordered" evidence="2">
    <location>
        <begin position="415"/>
        <end position="436"/>
    </location>
</feature>
<dbReference type="PANTHER" id="PTHR15239:SF6">
    <property type="entry name" value="RIBOSOME QUALITY CONTROL COMPLEX SUBUNIT NEMF"/>
    <property type="match status" value="1"/>
</dbReference>
<feature type="compositionally biased region" description="Acidic residues" evidence="2">
    <location>
        <begin position="510"/>
        <end position="520"/>
    </location>
</feature>
<reference evidence="4 5" key="1">
    <citation type="journal article" date="2019" name="Int. J. Syst. Evol. Microbiol.">
        <title>The Global Catalogue of Microorganisms (GCM) 10K type strain sequencing project: providing services to taxonomists for standard genome sequencing and annotation.</title>
        <authorList>
            <consortium name="The Broad Institute Genomics Platform"/>
            <consortium name="The Broad Institute Genome Sequencing Center for Infectious Disease"/>
            <person name="Wu L."/>
            <person name="Ma J."/>
        </authorList>
    </citation>
    <scope>NUCLEOTIDE SEQUENCE [LARGE SCALE GENOMIC DNA]</scope>
    <source>
        <strain evidence="4 5">Y73</strain>
    </source>
</reference>
<accession>A0ABD5UQZ8</accession>
<comment type="subunit">
    <text evidence="1">Associates with stalled 50S ribosomal subunits.</text>
</comment>
<dbReference type="Pfam" id="PF05670">
    <property type="entry name" value="NFACT-R_1"/>
    <property type="match status" value="1"/>
</dbReference>
<feature type="region of interest" description="Disordered" evidence="2">
    <location>
        <begin position="244"/>
        <end position="268"/>
    </location>
</feature>
<keyword evidence="1" id="KW-0820">tRNA-binding</keyword>
<organism evidence="4 5">
    <name type="scientific">Halorubrum trueperi</name>
    <dbReference type="NCBI Taxonomy" id="2004704"/>
    <lineage>
        <taxon>Archaea</taxon>
        <taxon>Methanobacteriati</taxon>
        <taxon>Methanobacteriota</taxon>
        <taxon>Stenosarchaea group</taxon>
        <taxon>Halobacteria</taxon>
        <taxon>Halobacteriales</taxon>
        <taxon>Haloferacaceae</taxon>
        <taxon>Halorubrum</taxon>
    </lineage>
</organism>
<comment type="caution">
    <text evidence="4">The sequence shown here is derived from an EMBL/GenBank/DDBJ whole genome shotgun (WGS) entry which is preliminary data.</text>
</comment>
<feature type="compositionally biased region" description="Acidic residues" evidence="2">
    <location>
        <begin position="415"/>
        <end position="431"/>
    </location>
</feature>
<dbReference type="AlphaFoldDB" id="A0ABD5UQZ8"/>
<name>A0ABD5UQZ8_9EURY</name>
<dbReference type="InterPro" id="IPR043681">
    <property type="entry name" value="RqcH_archaeal"/>
</dbReference>
<dbReference type="GO" id="GO:0072344">
    <property type="term" value="P:rescue of stalled ribosome"/>
    <property type="evidence" value="ECO:0007669"/>
    <property type="project" value="UniProtKB-UniRule"/>
</dbReference>
<dbReference type="EMBL" id="JBHSXI010000023">
    <property type="protein sequence ID" value="MFC6890497.1"/>
    <property type="molecule type" value="Genomic_DNA"/>
</dbReference>
<evidence type="ECO:0000313" key="4">
    <source>
        <dbReference type="EMBL" id="MFC6890497.1"/>
    </source>
</evidence>
<dbReference type="GO" id="GO:0043023">
    <property type="term" value="F:ribosomal large subunit binding"/>
    <property type="evidence" value="ECO:0007669"/>
    <property type="project" value="UniProtKB-UniRule"/>
</dbReference>
<dbReference type="Pfam" id="PF05833">
    <property type="entry name" value="NFACT_N"/>
    <property type="match status" value="1"/>
</dbReference>
<feature type="domain" description="NFACT RNA-binding" evidence="3">
    <location>
        <begin position="540"/>
        <end position="656"/>
    </location>
</feature>